<dbReference type="AlphaFoldDB" id="W2SGP3"/>
<feature type="transmembrane region" description="Helical" evidence="8">
    <location>
        <begin position="480"/>
        <end position="504"/>
    </location>
</feature>
<keyword evidence="3" id="KW-0813">Transport</keyword>
<dbReference type="Pfam" id="PF02714">
    <property type="entry name" value="RSN1_7TM"/>
    <property type="match status" value="1"/>
</dbReference>
<keyword evidence="6 8" id="KW-0472">Membrane</keyword>
<feature type="transmembrane region" description="Helical" evidence="8">
    <location>
        <begin position="117"/>
        <end position="134"/>
    </location>
</feature>
<evidence type="ECO:0000259" key="10">
    <source>
        <dbReference type="Pfam" id="PF13967"/>
    </source>
</evidence>
<dbReference type="Pfam" id="PF14703">
    <property type="entry name" value="PHM7_cyt"/>
    <property type="match status" value="1"/>
</dbReference>
<dbReference type="GeneID" id="19968583"/>
<evidence type="ECO:0000259" key="11">
    <source>
        <dbReference type="Pfam" id="PF14703"/>
    </source>
</evidence>
<protein>
    <recommendedName>
        <fullName evidence="14">CSC1/OSCA1-like 7TM region domain-containing protein</fullName>
    </recommendedName>
</protein>
<evidence type="ECO:0000256" key="4">
    <source>
        <dbReference type="ARBA" id="ARBA00022692"/>
    </source>
</evidence>
<dbReference type="GO" id="GO:0005886">
    <property type="term" value="C:plasma membrane"/>
    <property type="evidence" value="ECO:0007669"/>
    <property type="project" value="TreeGrafter"/>
</dbReference>
<evidence type="ECO:0000256" key="5">
    <source>
        <dbReference type="ARBA" id="ARBA00022989"/>
    </source>
</evidence>
<feature type="compositionally biased region" description="Polar residues" evidence="7">
    <location>
        <begin position="916"/>
        <end position="928"/>
    </location>
</feature>
<dbReference type="Pfam" id="PF13967">
    <property type="entry name" value="RSN1_TM"/>
    <property type="match status" value="1"/>
</dbReference>
<dbReference type="HOGENOM" id="CLU_009187_1_0_1"/>
<dbReference type="eggNOG" id="KOG1134">
    <property type="taxonomic scope" value="Eukaryota"/>
</dbReference>
<evidence type="ECO:0000313" key="13">
    <source>
        <dbReference type="Proteomes" id="UP000030752"/>
    </source>
</evidence>
<evidence type="ECO:0000313" key="12">
    <source>
        <dbReference type="EMBL" id="ETN47054.1"/>
    </source>
</evidence>
<feature type="transmembrane region" description="Helical" evidence="8">
    <location>
        <begin position="163"/>
        <end position="182"/>
    </location>
</feature>
<evidence type="ECO:0000256" key="7">
    <source>
        <dbReference type="SAM" id="MobiDB-lite"/>
    </source>
</evidence>
<dbReference type="VEuPathDB" id="FungiDB:HMPREF1541_01244"/>
<reference evidence="12 13" key="1">
    <citation type="submission" date="2013-03" db="EMBL/GenBank/DDBJ databases">
        <title>The Genome Sequence of Phialophora europaea CBS 101466.</title>
        <authorList>
            <consortium name="The Broad Institute Genomics Platform"/>
            <person name="Cuomo C."/>
            <person name="de Hoog S."/>
            <person name="Gorbushina A."/>
            <person name="Walker B."/>
            <person name="Young S.K."/>
            <person name="Zeng Q."/>
            <person name="Gargeya S."/>
            <person name="Fitzgerald M."/>
            <person name="Haas B."/>
            <person name="Abouelleil A."/>
            <person name="Allen A.W."/>
            <person name="Alvarado L."/>
            <person name="Arachchi H.M."/>
            <person name="Berlin A.M."/>
            <person name="Chapman S.B."/>
            <person name="Gainer-Dewar J."/>
            <person name="Goldberg J."/>
            <person name="Griggs A."/>
            <person name="Gujja S."/>
            <person name="Hansen M."/>
            <person name="Howarth C."/>
            <person name="Imamovic A."/>
            <person name="Ireland A."/>
            <person name="Larimer J."/>
            <person name="McCowan C."/>
            <person name="Murphy C."/>
            <person name="Pearson M."/>
            <person name="Poon T.W."/>
            <person name="Priest M."/>
            <person name="Roberts A."/>
            <person name="Saif S."/>
            <person name="Shea T."/>
            <person name="Sisk P."/>
            <person name="Sykes S."/>
            <person name="Wortman J."/>
            <person name="Nusbaum C."/>
            <person name="Birren B."/>
        </authorList>
    </citation>
    <scope>NUCLEOTIDE SEQUENCE [LARGE SCALE GENOMIC DNA]</scope>
    <source>
        <strain evidence="12 13">CBS 101466</strain>
    </source>
</reference>
<keyword evidence="13" id="KW-1185">Reference proteome</keyword>
<dbReference type="Proteomes" id="UP000030752">
    <property type="component" value="Unassembled WGS sequence"/>
</dbReference>
<organism evidence="12 13">
    <name type="scientific">Cyphellophora europaea (strain CBS 101466)</name>
    <name type="common">Phialophora europaea</name>
    <dbReference type="NCBI Taxonomy" id="1220924"/>
    <lineage>
        <taxon>Eukaryota</taxon>
        <taxon>Fungi</taxon>
        <taxon>Dikarya</taxon>
        <taxon>Ascomycota</taxon>
        <taxon>Pezizomycotina</taxon>
        <taxon>Eurotiomycetes</taxon>
        <taxon>Chaetothyriomycetidae</taxon>
        <taxon>Chaetothyriales</taxon>
        <taxon>Cyphellophoraceae</taxon>
        <taxon>Cyphellophora</taxon>
    </lineage>
</organism>
<accession>W2SGP3</accession>
<evidence type="ECO:0000259" key="9">
    <source>
        <dbReference type="Pfam" id="PF02714"/>
    </source>
</evidence>
<evidence type="ECO:0008006" key="14">
    <source>
        <dbReference type="Google" id="ProtNLM"/>
    </source>
</evidence>
<feature type="domain" description="CSC1/OSCA1-like 7TM region" evidence="9">
    <location>
        <begin position="386"/>
        <end position="669"/>
    </location>
</feature>
<feature type="domain" description="CSC1/OSCA1-like N-terminal transmembrane" evidence="10">
    <location>
        <begin position="32"/>
        <end position="183"/>
    </location>
</feature>
<dbReference type="InterPro" id="IPR032880">
    <property type="entry name" value="CSC1/OSCA1-like_N"/>
</dbReference>
<feature type="region of interest" description="Disordered" evidence="7">
    <location>
        <begin position="817"/>
        <end position="946"/>
    </location>
</feature>
<gene>
    <name evidence="12" type="ORF">HMPREF1541_01244</name>
</gene>
<comment type="subcellular location">
    <subcellularLocation>
        <location evidence="1">Membrane</location>
        <topology evidence="1">Multi-pass membrane protein</topology>
    </subcellularLocation>
</comment>
<evidence type="ECO:0000256" key="1">
    <source>
        <dbReference type="ARBA" id="ARBA00004141"/>
    </source>
</evidence>
<feature type="compositionally biased region" description="Basic and acidic residues" evidence="7">
    <location>
        <begin position="882"/>
        <end position="900"/>
    </location>
</feature>
<dbReference type="InterPro" id="IPR045122">
    <property type="entry name" value="Csc1-like"/>
</dbReference>
<feature type="transmembrane region" description="Helical" evidence="8">
    <location>
        <begin position="677"/>
        <end position="696"/>
    </location>
</feature>
<comment type="similarity">
    <text evidence="2">Belongs to the CSC1 (TC 1.A.17) family.</text>
</comment>
<keyword evidence="5 8" id="KW-1133">Transmembrane helix</keyword>
<feature type="domain" description="CSC1/OSCA1-like cytosolic" evidence="11">
    <location>
        <begin position="207"/>
        <end position="375"/>
    </location>
</feature>
<dbReference type="EMBL" id="KB822711">
    <property type="protein sequence ID" value="ETN47054.1"/>
    <property type="molecule type" value="Genomic_DNA"/>
</dbReference>
<feature type="transmembrane region" description="Helical" evidence="8">
    <location>
        <begin position="651"/>
        <end position="671"/>
    </location>
</feature>
<keyword evidence="4 8" id="KW-0812">Transmembrane</keyword>
<dbReference type="InParanoid" id="W2SGP3"/>
<evidence type="ECO:0000256" key="6">
    <source>
        <dbReference type="ARBA" id="ARBA00023136"/>
    </source>
</evidence>
<dbReference type="RefSeq" id="XP_008711766.1">
    <property type="nucleotide sequence ID" value="XM_008713544.1"/>
</dbReference>
<feature type="transmembrane region" description="Helical" evidence="8">
    <location>
        <begin position="388"/>
        <end position="415"/>
    </location>
</feature>
<dbReference type="PANTHER" id="PTHR13018:SF149">
    <property type="entry name" value="DOMAIN PROTEIN, PUTATIVE (AFU_ORTHOLOGUE AFUA_3G11660)-RELATED"/>
    <property type="match status" value="1"/>
</dbReference>
<feature type="compositionally biased region" description="Polar residues" evidence="7">
    <location>
        <begin position="844"/>
        <end position="859"/>
    </location>
</feature>
<dbReference type="InterPro" id="IPR027815">
    <property type="entry name" value="CSC1/OSCA1-like_cyt"/>
</dbReference>
<feature type="transmembrane region" description="Helical" evidence="8">
    <location>
        <begin position="597"/>
        <end position="624"/>
    </location>
</feature>
<name>W2SGP3_CYPE1</name>
<dbReference type="OrthoDB" id="2150324at2759"/>
<proteinExistence type="inferred from homology"/>
<evidence type="ECO:0000256" key="2">
    <source>
        <dbReference type="ARBA" id="ARBA00007779"/>
    </source>
</evidence>
<dbReference type="PANTHER" id="PTHR13018">
    <property type="entry name" value="PROBABLE MEMBRANE PROTEIN DUF221-RELATED"/>
    <property type="match status" value="1"/>
</dbReference>
<feature type="transmembrane region" description="Helical" evidence="8">
    <location>
        <begin position="435"/>
        <end position="459"/>
    </location>
</feature>
<sequence length="946" mass="106857">MALFRRQDEDTGDKLLELASDPFKTEIQSSSIITAFALYLGLALGLAILFSVFRPRHRVLFAPKSKYADEKHAPPAMGNGLFSWIKPVTTAKEPYLMDRIGLDAVVFLRFQRMLRNMFLVFGVVGIAIMLPVNVTETKKSTLAEWHIGALIYMTPRFTQGGALWAQVVISYIGNIIVAYFLWHNYRRIHSLRRSYFQTPEYQKSLHARTLIVRDLSSDLRNEDGVTRVTDHANPTGVQPKVTVGRNVKDLPGLIEDHEEQVRELESVLAKYLKNPNKLPAKRPTMKPSSKSRYSGPVTDGKVDAIDYLAERIRELETEITEVRESIDRRDPMPFAFASWDHIAQAHSVAFASRNKQSMGARIDLAPRPTDLIWKNLPMSKSTRKTRRLMNAVWISVLTLIWLPMNMGIALFLSNLGNLATIWPSFRESFEASPGFYGILQAVLAPTITSLVYMVLPIIFRRLQIRAGDVTKTEREQHVLRNLYTFFTLNNLVLFSIFAAVWQYVANIIDADDGTKSTWDAVLEGKFFLTVTQSLCDISPFWVTFLLQRNLGAAIDLTQLSRLATMWFQRRFMAPTPRQNIEWTAPVSFDYASYYNNALFFATISLAFANLQPIILLVAALFFAFDALIRKYLLMYCFVTKNESGGQMWRTLFNRMVFATMLSNVVIAALLIARDEYVMAGTLGPALLLMIGFKVYCAKTFDKEIKYYATSGLVDQESLQADGGKRRKAEKISSKFGHPALFKPLMTPMVNAKAQPILSEIYKGRLGSDAGGPLAAGFSDTFAMQPMGPSKNDGTFEFVTDAQQDFAFYKNREDFRDEAGSNLYGKPDDTMTERSATPMGFKRSGTAQYSEFSAESSRANSPAPLQRNPSQVHPAFRNGYDVDSQHSLRRMESPDSHDISLRPRSGLYTDPDDDRSNLLNHDVTMSQFRSPGGTPDQQGGYDYFRKS</sequence>
<feature type="transmembrane region" description="Helical" evidence="8">
    <location>
        <begin position="32"/>
        <end position="53"/>
    </location>
</feature>
<dbReference type="GO" id="GO:0005227">
    <property type="term" value="F:calcium-activated cation channel activity"/>
    <property type="evidence" value="ECO:0007669"/>
    <property type="project" value="InterPro"/>
</dbReference>
<dbReference type="InterPro" id="IPR003864">
    <property type="entry name" value="CSC1/OSCA1-like_7TM"/>
</dbReference>
<evidence type="ECO:0000256" key="8">
    <source>
        <dbReference type="SAM" id="Phobius"/>
    </source>
</evidence>
<evidence type="ECO:0000256" key="3">
    <source>
        <dbReference type="ARBA" id="ARBA00022448"/>
    </source>
</evidence>